<reference evidence="3 4" key="1">
    <citation type="submission" date="2016-12" db="EMBL/GenBank/DDBJ databases">
        <title>Isolation and genomic insights into novel planktonic Zetaproteobacteria from stratified waters of the Chesapeake Bay.</title>
        <authorList>
            <person name="McAllister S.M."/>
            <person name="Kato S."/>
            <person name="Chan C.S."/>
            <person name="Chiu B.K."/>
            <person name="Field E.K."/>
        </authorList>
    </citation>
    <scope>NUCLEOTIDE SEQUENCE [LARGE SCALE GENOMIC DNA]</scope>
    <source>
        <strain evidence="3 4">CP-5</strain>
    </source>
</reference>
<proteinExistence type="predicted"/>
<accession>A0A2K8KXD0</accession>
<protein>
    <submittedName>
        <fullName evidence="3">Methyltransferase domain-containing protein</fullName>
    </submittedName>
</protein>
<keyword evidence="4" id="KW-1185">Reference proteome</keyword>
<dbReference type="Pfam" id="PF08241">
    <property type="entry name" value="Methyltransf_11"/>
    <property type="match status" value="1"/>
</dbReference>
<dbReference type="InterPro" id="IPR029063">
    <property type="entry name" value="SAM-dependent_MTases_sf"/>
</dbReference>
<dbReference type="OrthoDB" id="8153637at2"/>
<feature type="domain" description="Methyltransferase type 11" evidence="2">
    <location>
        <begin position="57"/>
        <end position="147"/>
    </location>
</feature>
<evidence type="ECO:0000313" key="3">
    <source>
        <dbReference type="EMBL" id="ATX79595.1"/>
    </source>
</evidence>
<keyword evidence="3" id="KW-0808">Transferase</keyword>
<dbReference type="Proteomes" id="UP000231701">
    <property type="component" value="Chromosome"/>
</dbReference>
<dbReference type="RefSeq" id="WP_100277470.1">
    <property type="nucleotide sequence ID" value="NZ_CP018799.1"/>
</dbReference>
<organism evidence="3 4">
    <name type="scientific">Mariprofundus aestuarium</name>
    <dbReference type="NCBI Taxonomy" id="1921086"/>
    <lineage>
        <taxon>Bacteria</taxon>
        <taxon>Pseudomonadati</taxon>
        <taxon>Pseudomonadota</taxon>
        <taxon>Candidatius Mariprofundia</taxon>
        <taxon>Mariprofundales</taxon>
        <taxon>Mariprofundaceae</taxon>
        <taxon>Mariprofundus</taxon>
    </lineage>
</organism>
<dbReference type="KEGG" id="maes:Ga0123461_1176"/>
<gene>
    <name evidence="3" type="ORF">Ga0123461_1176</name>
</gene>
<evidence type="ECO:0000256" key="1">
    <source>
        <dbReference type="SAM" id="MobiDB-lite"/>
    </source>
</evidence>
<dbReference type="AlphaFoldDB" id="A0A2K8KXD0"/>
<dbReference type="EMBL" id="CP018799">
    <property type="protein sequence ID" value="ATX79595.1"/>
    <property type="molecule type" value="Genomic_DNA"/>
</dbReference>
<dbReference type="GO" id="GO:0008757">
    <property type="term" value="F:S-adenosylmethionine-dependent methyltransferase activity"/>
    <property type="evidence" value="ECO:0007669"/>
    <property type="project" value="InterPro"/>
</dbReference>
<dbReference type="InterPro" id="IPR013216">
    <property type="entry name" value="Methyltransf_11"/>
</dbReference>
<dbReference type="Gene3D" id="3.40.50.150">
    <property type="entry name" value="Vaccinia Virus protein VP39"/>
    <property type="match status" value="1"/>
</dbReference>
<keyword evidence="3" id="KW-0489">Methyltransferase</keyword>
<feature type="region of interest" description="Disordered" evidence="1">
    <location>
        <begin position="1"/>
        <end position="32"/>
    </location>
</feature>
<sequence>MSKHKPISRNRWNNSQNKTIERWKKHSPNVDRDEQERNLLPILQRYAAQYPEEGSILEIGCGPICLSQYLPQKNKTYLDPLIDDFRRQFPGMLPDGEMIASTAERINKPAESFDMVICLNTISFSLNPELIMHEIERILKPSGTLIVDMRTHSPLEARLHYLAEQISPYLCGKTRPYYYSLTGIRRTLSRHFRIKEEIKQRKLKIWIPFFKREQMVFICSRNDGHRDTVTPS</sequence>
<name>A0A2K8KXD0_MARES</name>
<evidence type="ECO:0000259" key="2">
    <source>
        <dbReference type="Pfam" id="PF08241"/>
    </source>
</evidence>
<dbReference type="SUPFAM" id="SSF53335">
    <property type="entry name" value="S-adenosyl-L-methionine-dependent methyltransferases"/>
    <property type="match status" value="1"/>
</dbReference>
<dbReference type="GO" id="GO:0032259">
    <property type="term" value="P:methylation"/>
    <property type="evidence" value="ECO:0007669"/>
    <property type="project" value="UniProtKB-KW"/>
</dbReference>
<evidence type="ECO:0000313" key="4">
    <source>
        <dbReference type="Proteomes" id="UP000231701"/>
    </source>
</evidence>